<gene>
    <name evidence="9" type="ORF">IDH44_09500</name>
</gene>
<dbReference type="PANTHER" id="PTHR30193">
    <property type="entry name" value="ABC TRANSPORTER PERMEASE PROTEIN"/>
    <property type="match status" value="1"/>
</dbReference>
<evidence type="ECO:0000256" key="7">
    <source>
        <dbReference type="RuleBase" id="RU363032"/>
    </source>
</evidence>
<evidence type="ECO:0000256" key="3">
    <source>
        <dbReference type="ARBA" id="ARBA00022475"/>
    </source>
</evidence>
<evidence type="ECO:0000313" key="9">
    <source>
        <dbReference type="EMBL" id="MBD2845424.1"/>
    </source>
</evidence>
<feature type="transmembrane region" description="Helical" evidence="7">
    <location>
        <begin position="16"/>
        <end position="42"/>
    </location>
</feature>
<dbReference type="Pfam" id="PF00528">
    <property type="entry name" value="BPD_transp_1"/>
    <property type="match status" value="1"/>
</dbReference>
<feature type="transmembrane region" description="Helical" evidence="7">
    <location>
        <begin position="76"/>
        <end position="97"/>
    </location>
</feature>
<keyword evidence="5 7" id="KW-1133">Transmembrane helix</keyword>
<dbReference type="PROSITE" id="PS50928">
    <property type="entry name" value="ABC_TM1"/>
    <property type="match status" value="1"/>
</dbReference>
<dbReference type="Proteomes" id="UP000621560">
    <property type="component" value="Unassembled WGS sequence"/>
</dbReference>
<feature type="domain" description="ABC transmembrane type-1" evidence="8">
    <location>
        <begin position="72"/>
        <end position="282"/>
    </location>
</feature>
<evidence type="ECO:0000313" key="10">
    <source>
        <dbReference type="Proteomes" id="UP000621560"/>
    </source>
</evidence>
<evidence type="ECO:0000256" key="6">
    <source>
        <dbReference type="ARBA" id="ARBA00023136"/>
    </source>
</evidence>
<evidence type="ECO:0000259" key="8">
    <source>
        <dbReference type="PROSITE" id="PS50928"/>
    </source>
</evidence>
<feature type="transmembrane region" description="Helical" evidence="7">
    <location>
        <begin position="155"/>
        <end position="180"/>
    </location>
</feature>
<keyword evidence="3" id="KW-1003">Cell membrane</keyword>
<comment type="caution">
    <text evidence="9">The sequence shown here is derived from an EMBL/GenBank/DDBJ whole genome shotgun (WGS) entry which is preliminary data.</text>
</comment>
<dbReference type="InterPro" id="IPR051393">
    <property type="entry name" value="ABC_transporter_permease"/>
</dbReference>
<dbReference type="InterPro" id="IPR035906">
    <property type="entry name" value="MetI-like_sf"/>
</dbReference>
<dbReference type="RefSeq" id="WP_190917099.1">
    <property type="nucleotide sequence ID" value="NZ_JACXIZ010000015.1"/>
</dbReference>
<dbReference type="AlphaFoldDB" id="A0A927BTV4"/>
<dbReference type="GO" id="GO:0055085">
    <property type="term" value="P:transmembrane transport"/>
    <property type="evidence" value="ECO:0007669"/>
    <property type="project" value="InterPro"/>
</dbReference>
<feature type="transmembrane region" description="Helical" evidence="7">
    <location>
        <begin position="201"/>
        <end position="223"/>
    </location>
</feature>
<reference evidence="9" key="1">
    <citation type="submission" date="2020-09" db="EMBL/GenBank/DDBJ databases">
        <title>A novel bacterium of genus Paenibacillus, isolated from South China Sea.</title>
        <authorList>
            <person name="Huang H."/>
            <person name="Mo K."/>
            <person name="Hu Y."/>
        </authorList>
    </citation>
    <scope>NUCLEOTIDE SEQUENCE</scope>
    <source>
        <strain evidence="9">IB182496</strain>
    </source>
</reference>
<dbReference type="PANTHER" id="PTHR30193:SF37">
    <property type="entry name" value="INNER MEMBRANE ABC TRANSPORTER PERMEASE PROTEIN YCJO"/>
    <property type="match status" value="1"/>
</dbReference>
<dbReference type="CDD" id="cd06261">
    <property type="entry name" value="TM_PBP2"/>
    <property type="match status" value="1"/>
</dbReference>
<keyword evidence="10" id="KW-1185">Reference proteome</keyword>
<keyword evidence="2 7" id="KW-0813">Transport</keyword>
<dbReference type="SUPFAM" id="SSF161098">
    <property type="entry name" value="MetI-like"/>
    <property type="match status" value="1"/>
</dbReference>
<evidence type="ECO:0000256" key="1">
    <source>
        <dbReference type="ARBA" id="ARBA00004651"/>
    </source>
</evidence>
<feature type="transmembrane region" description="Helical" evidence="7">
    <location>
        <begin position="109"/>
        <end position="129"/>
    </location>
</feature>
<comment type="similarity">
    <text evidence="7">Belongs to the binding-protein-dependent transport system permease family.</text>
</comment>
<sequence length="293" mass="32676">MLRNRRTRRFRTDTPVALLFLTPSLIGFAVFYLFPFGAGFLYSLLDSPSHGTFVGLDNYRQLLQSASFRKAAANTAIFTGVGVPLAMSLALGLALLLNRSLPLRAGLRAAFVLPLVVPVASIVLLWQLLFDAQGAVNALVAGWGGAPVDWMHSPWARLVVMLVFLWKTAGYNMILFLAGLQNIPDSYYEAASIDGAGRLRQFFSITLVYLTPTAFFVLTMSIVQSFKVFRETYLIAGDYPHDSIYMLQHYMNNMFQSLDYQKLTSASFLMAAGIVLLVAVLLRIERRFQAYTE</sequence>
<accession>A0A927BTV4</accession>
<dbReference type="GO" id="GO:0005886">
    <property type="term" value="C:plasma membrane"/>
    <property type="evidence" value="ECO:0007669"/>
    <property type="project" value="UniProtKB-SubCell"/>
</dbReference>
<protein>
    <submittedName>
        <fullName evidence="9">Sugar ABC transporter permease</fullName>
    </submittedName>
</protein>
<comment type="subcellular location">
    <subcellularLocation>
        <location evidence="1 7">Cell membrane</location>
        <topology evidence="1 7">Multi-pass membrane protein</topology>
    </subcellularLocation>
</comment>
<feature type="transmembrane region" description="Helical" evidence="7">
    <location>
        <begin position="263"/>
        <end position="282"/>
    </location>
</feature>
<organism evidence="9 10">
    <name type="scientific">Paenibacillus sabuli</name>
    <dbReference type="NCBI Taxonomy" id="2772509"/>
    <lineage>
        <taxon>Bacteria</taxon>
        <taxon>Bacillati</taxon>
        <taxon>Bacillota</taxon>
        <taxon>Bacilli</taxon>
        <taxon>Bacillales</taxon>
        <taxon>Paenibacillaceae</taxon>
        <taxon>Paenibacillus</taxon>
    </lineage>
</organism>
<evidence type="ECO:0000256" key="5">
    <source>
        <dbReference type="ARBA" id="ARBA00022989"/>
    </source>
</evidence>
<evidence type="ECO:0000256" key="2">
    <source>
        <dbReference type="ARBA" id="ARBA00022448"/>
    </source>
</evidence>
<dbReference type="InterPro" id="IPR000515">
    <property type="entry name" value="MetI-like"/>
</dbReference>
<dbReference type="Gene3D" id="1.10.3720.10">
    <property type="entry name" value="MetI-like"/>
    <property type="match status" value="1"/>
</dbReference>
<keyword evidence="4 7" id="KW-0812">Transmembrane</keyword>
<dbReference type="EMBL" id="JACXIZ010000015">
    <property type="protein sequence ID" value="MBD2845424.1"/>
    <property type="molecule type" value="Genomic_DNA"/>
</dbReference>
<evidence type="ECO:0000256" key="4">
    <source>
        <dbReference type="ARBA" id="ARBA00022692"/>
    </source>
</evidence>
<name>A0A927BTV4_9BACL</name>
<proteinExistence type="inferred from homology"/>
<keyword evidence="6 7" id="KW-0472">Membrane</keyword>